<evidence type="ECO:0000259" key="11">
    <source>
        <dbReference type="Pfam" id="PF01435"/>
    </source>
</evidence>
<feature type="repeat" description="ANK" evidence="9">
    <location>
        <begin position="398"/>
        <end position="430"/>
    </location>
</feature>
<dbReference type="CDD" id="cd07325">
    <property type="entry name" value="M48_Ste24p_like"/>
    <property type="match status" value="1"/>
</dbReference>
<sequence>MSSNFKLNLVNKSERIYFFLSLLISIILYIFVFTSINAFIILFLITLLSALYMANIRINGVRISSHQFPAVYEKTKELCELMEIKKIPDIFVIQSGGVLNAFATRFFGKNMVVLYSEIFDLIDSSDENVLSFILTHELAHIKRNHITKQALILPAMWVPFLGKAYSRACEYTCDRMAAHYINDPEAAMEGLTMLAIGKTLFKQVNREEYLHQSSNEKGLFTFFAEKLSTHPTLPKRINKIELFFNGSSKTVFKTTPKVVISIVLLSILMSTLGGVGFYYADEIKESINTFFPNFYSNDDFIILIEAVVAGDTDEVKSILESRINPDIVDSEGWTPLMWATQLNDLDMINLFIEYGADPNKIDYYYEETALIIALTNDYVEAIAALLEAGADPNLSDSYGWTPLMSAVSNDNSKNIRILLEAGADPNVSNIYGYTPLMSASSKGNLEAARELLEFGAITDIRDDDKFTAFLYAKKSKHNDIADLIKMYEKN</sequence>
<dbReference type="AlphaFoldDB" id="A0A4R2TR68"/>
<dbReference type="EMBL" id="SLYC01000005">
    <property type="protein sequence ID" value="TCQ05222.1"/>
    <property type="molecule type" value="Genomic_DNA"/>
</dbReference>
<keyword evidence="2" id="KW-0645">Protease</keyword>
<feature type="transmembrane region" description="Helical" evidence="10">
    <location>
        <begin position="38"/>
        <end position="56"/>
    </location>
</feature>
<organism evidence="12 13">
    <name type="scientific">Serpentinicella alkaliphila</name>
    <dbReference type="NCBI Taxonomy" id="1734049"/>
    <lineage>
        <taxon>Bacteria</taxon>
        <taxon>Bacillati</taxon>
        <taxon>Bacillota</taxon>
        <taxon>Clostridia</taxon>
        <taxon>Peptostreptococcales</taxon>
        <taxon>Natronincolaceae</taxon>
        <taxon>Serpentinicella</taxon>
    </lineage>
</organism>
<dbReference type="PROSITE" id="PS50088">
    <property type="entry name" value="ANK_REPEAT"/>
    <property type="match status" value="4"/>
</dbReference>
<keyword evidence="10" id="KW-0812">Transmembrane</keyword>
<keyword evidence="8" id="KW-0482">Metalloprotease</keyword>
<evidence type="ECO:0000256" key="2">
    <source>
        <dbReference type="ARBA" id="ARBA00022670"/>
    </source>
</evidence>
<feature type="transmembrane region" description="Helical" evidence="10">
    <location>
        <begin position="16"/>
        <end position="32"/>
    </location>
</feature>
<evidence type="ECO:0000313" key="12">
    <source>
        <dbReference type="EMBL" id="TCQ05222.1"/>
    </source>
</evidence>
<keyword evidence="3" id="KW-0479">Metal-binding</keyword>
<dbReference type="SUPFAM" id="SSF48403">
    <property type="entry name" value="Ankyrin repeat"/>
    <property type="match status" value="1"/>
</dbReference>
<dbReference type="GO" id="GO:0046872">
    <property type="term" value="F:metal ion binding"/>
    <property type="evidence" value="ECO:0007669"/>
    <property type="project" value="UniProtKB-KW"/>
</dbReference>
<feature type="repeat" description="ANK" evidence="9">
    <location>
        <begin position="431"/>
        <end position="463"/>
    </location>
</feature>
<dbReference type="Pfam" id="PF00023">
    <property type="entry name" value="Ank"/>
    <property type="match status" value="1"/>
</dbReference>
<keyword evidence="4" id="KW-0677">Repeat</keyword>
<keyword evidence="10" id="KW-0472">Membrane</keyword>
<dbReference type="PANTHER" id="PTHR24171:SF8">
    <property type="entry name" value="BRCA1-ASSOCIATED RING DOMAIN PROTEIN 1"/>
    <property type="match status" value="1"/>
</dbReference>
<evidence type="ECO:0000256" key="7">
    <source>
        <dbReference type="ARBA" id="ARBA00023043"/>
    </source>
</evidence>
<dbReference type="Gene3D" id="3.30.2010.10">
    <property type="entry name" value="Metalloproteases ('zincins'), catalytic domain"/>
    <property type="match status" value="1"/>
</dbReference>
<keyword evidence="7 9" id="KW-0040">ANK repeat</keyword>
<evidence type="ECO:0000256" key="1">
    <source>
        <dbReference type="ARBA" id="ARBA00001947"/>
    </source>
</evidence>
<dbReference type="InterPro" id="IPR002110">
    <property type="entry name" value="Ankyrin_rpt"/>
</dbReference>
<feature type="repeat" description="ANK" evidence="9">
    <location>
        <begin position="331"/>
        <end position="363"/>
    </location>
</feature>
<dbReference type="OrthoDB" id="9810445at2"/>
<keyword evidence="13" id="KW-1185">Reference proteome</keyword>
<evidence type="ECO:0000256" key="6">
    <source>
        <dbReference type="ARBA" id="ARBA00022833"/>
    </source>
</evidence>
<proteinExistence type="predicted"/>
<dbReference type="Pfam" id="PF12796">
    <property type="entry name" value="Ank_2"/>
    <property type="match status" value="2"/>
</dbReference>
<evidence type="ECO:0000256" key="5">
    <source>
        <dbReference type="ARBA" id="ARBA00022801"/>
    </source>
</evidence>
<dbReference type="Pfam" id="PF01435">
    <property type="entry name" value="Peptidase_M48"/>
    <property type="match status" value="2"/>
</dbReference>
<dbReference type="InterPro" id="IPR036770">
    <property type="entry name" value="Ankyrin_rpt-contain_sf"/>
</dbReference>
<keyword evidence="6" id="KW-0862">Zinc</keyword>
<evidence type="ECO:0000313" key="13">
    <source>
        <dbReference type="Proteomes" id="UP000295504"/>
    </source>
</evidence>
<dbReference type="Proteomes" id="UP000295504">
    <property type="component" value="Unassembled WGS sequence"/>
</dbReference>
<evidence type="ECO:0000256" key="4">
    <source>
        <dbReference type="ARBA" id="ARBA00022737"/>
    </source>
</evidence>
<evidence type="ECO:0000256" key="9">
    <source>
        <dbReference type="PROSITE-ProRule" id="PRU00023"/>
    </source>
</evidence>
<dbReference type="GO" id="GO:0004222">
    <property type="term" value="F:metalloendopeptidase activity"/>
    <property type="evidence" value="ECO:0007669"/>
    <property type="project" value="InterPro"/>
</dbReference>
<feature type="transmembrane region" description="Helical" evidence="10">
    <location>
        <begin position="258"/>
        <end position="280"/>
    </location>
</feature>
<dbReference type="GO" id="GO:0004842">
    <property type="term" value="F:ubiquitin-protein transferase activity"/>
    <property type="evidence" value="ECO:0007669"/>
    <property type="project" value="TreeGrafter"/>
</dbReference>
<dbReference type="GO" id="GO:0006508">
    <property type="term" value="P:proteolysis"/>
    <property type="evidence" value="ECO:0007669"/>
    <property type="project" value="UniProtKB-KW"/>
</dbReference>
<evidence type="ECO:0000256" key="10">
    <source>
        <dbReference type="SAM" id="Phobius"/>
    </source>
</evidence>
<feature type="repeat" description="ANK" evidence="9">
    <location>
        <begin position="365"/>
        <end position="397"/>
    </location>
</feature>
<dbReference type="PANTHER" id="PTHR24171">
    <property type="entry name" value="ANKYRIN REPEAT DOMAIN-CONTAINING PROTEIN 39-RELATED"/>
    <property type="match status" value="1"/>
</dbReference>
<dbReference type="SMART" id="SM00248">
    <property type="entry name" value="ANK"/>
    <property type="match status" value="5"/>
</dbReference>
<evidence type="ECO:0000256" key="3">
    <source>
        <dbReference type="ARBA" id="ARBA00022723"/>
    </source>
</evidence>
<keyword evidence="5" id="KW-0378">Hydrolase</keyword>
<dbReference type="Gene3D" id="1.25.40.20">
    <property type="entry name" value="Ankyrin repeat-containing domain"/>
    <property type="match status" value="2"/>
</dbReference>
<gene>
    <name evidence="12" type="ORF">EDD79_100537</name>
</gene>
<dbReference type="GO" id="GO:0085020">
    <property type="term" value="P:protein K6-linked ubiquitination"/>
    <property type="evidence" value="ECO:0007669"/>
    <property type="project" value="TreeGrafter"/>
</dbReference>
<feature type="domain" description="Peptidase M48" evidence="11">
    <location>
        <begin position="67"/>
        <end position="152"/>
    </location>
</feature>
<feature type="domain" description="Peptidase M48" evidence="11">
    <location>
        <begin position="158"/>
        <end position="241"/>
    </location>
</feature>
<accession>A0A4R2TR68</accession>
<dbReference type="InterPro" id="IPR001915">
    <property type="entry name" value="Peptidase_M48"/>
</dbReference>
<protein>
    <submittedName>
        <fullName evidence="12">Ankyrin repeat protein</fullName>
    </submittedName>
</protein>
<dbReference type="PROSITE" id="PS50297">
    <property type="entry name" value="ANK_REP_REGION"/>
    <property type="match status" value="4"/>
</dbReference>
<evidence type="ECO:0000256" key="8">
    <source>
        <dbReference type="ARBA" id="ARBA00023049"/>
    </source>
</evidence>
<comment type="cofactor">
    <cofactor evidence="1">
        <name>Zn(2+)</name>
        <dbReference type="ChEBI" id="CHEBI:29105"/>
    </cofactor>
</comment>
<keyword evidence="10" id="KW-1133">Transmembrane helix</keyword>
<name>A0A4R2TR68_9FIRM</name>
<reference evidence="12 13" key="1">
    <citation type="submission" date="2019-03" db="EMBL/GenBank/DDBJ databases">
        <title>Genomic Encyclopedia of Type Strains, Phase IV (KMG-IV): sequencing the most valuable type-strain genomes for metagenomic binning, comparative biology and taxonomic classification.</title>
        <authorList>
            <person name="Goeker M."/>
        </authorList>
    </citation>
    <scope>NUCLEOTIDE SEQUENCE [LARGE SCALE GENOMIC DNA]</scope>
    <source>
        <strain evidence="12 13">DSM 100013</strain>
    </source>
</reference>
<comment type="caution">
    <text evidence="12">The sequence shown here is derived from an EMBL/GenBank/DDBJ whole genome shotgun (WGS) entry which is preliminary data.</text>
</comment>